<organism evidence="2 3">
    <name type="scientific">Tuber borchii</name>
    <name type="common">White truffle</name>
    <dbReference type="NCBI Taxonomy" id="42251"/>
    <lineage>
        <taxon>Eukaryota</taxon>
        <taxon>Fungi</taxon>
        <taxon>Dikarya</taxon>
        <taxon>Ascomycota</taxon>
        <taxon>Pezizomycotina</taxon>
        <taxon>Pezizomycetes</taxon>
        <taxon>Pezizales</taxon>
        <taxon>Tuberaceae</taxon>
        <taxon>Tuber</taxon>
    </lineage>
</organism>
<sequence>MGTSCGFSQPDTVVYCTVGSITFSEGSLRQTFREFLGAGSRGGSSHLGGLGTKCGSESAILRSPENIADASDTNDGRGREYCPKINKIGKPTKNVTRLMGPADDVESLVDLKDSPPWPE</sequence>
<dbReference type="AlphaFoldDB" id="A0A2T7A1J0"/>
<proteinExistence type="predicted"/>
<reference evidence="2 3" key="1">
    <citation type="submission" date="2017-04" db="EMBL/GenBank/DDBJ databases">
        <title>Draft genome sequence of Tuber borchii Vittad., a whitish edible truffle.</title>
        <authorList>
            <consortium name="DOE Joint Genome Institute"/>
            <person name="Murat C."/>
            <person name="Kuo A."/>
            <person name="Barry K.W."/>
            <person name="Clum A."/>
            <person name="Dockter R.B."/>
            <person name="Fauchery L."/>
            <person name="Iotti M."/>
            <person name="Kohler A."/>
            <person name="Labutti K."/>
            <person name="Lindquist E.A."/>
            <person name="Lipzen A."/>
            <person name="Ohm R.A."/>
            <person name="Wang M."/>
            <person name="Grigoriev I.V."/>
            <person name="Zambonelli A."/>
            <person name="Martin F.M."/>
        </authorList>
    </citation>
    <scope>NUCLEOTIDE SEQUENCE [LARGE SCALE GENOMIC DNA]</scope>
    <source>
        <strain evidence="2 3">Tbo3840</strain>
    </source>
</reference>
<evidence type="ECO:0000256" key="1">
    <source>
        <dbReference type="SAM" id="MobiDB-lite"/>
    </source>
</evidence>
<comment type="caution">
    <text evidence="2">The sequence shown here is derived from an EMBL/GenBank/DDBJ whole genome shotgun (WGS) entry which is preliminary data.</text>
</comment>
<name>A0A2T7A1J0_TUBBO</name>
<accession>A0A2T7A1J0</accession>
<gene>
    <name evidence="2" type="ORF">B9Z19DRAFT_1062455</name>
</gene>
<protein>
    <submittedName>
        <fullName evidence="2">Uncharacterized protein</fullName>
    </submittedName>
</protein>
<evidence type="ECO:0000313" key="2">
    <source>
        <dbReference type="EMBL" id="PUU81609.1"/>
    </source>
</evidence>
<dbReference type="EMBL" id="NESQ01000042">
    <property type="protein sequence ID" value="PUU81609.1"/>
    <property type="molecule type" value="Genomic_DNA"/>
</dbReference>
<feature type="region of interest" description="Disordered" evidence="1">
    <location>
        <begin position="61"/>
        <end position="119"/>
    </location>
</feature>
<keyword evidence="3" id="KW-1185">Reference proteome</keyword>
<dbReference type="Proteomes" id="UP000244722">
    <property type="component" value="Unassembled WGS sequence"/>
</dbReference>
<evidence type="ECO:0000313" key="3">
    <source>
        <dbReference type="Proteomes" id="UP000244722"/>
    </source>
</evidence>